<evidence type="ECO:0000256" key="5">
    <source>
        <dbReference type="ARBA" id="ARBA00023136"/>
    </source>
</evidence>
<feature type="transmembrane region" description="Helical" evidence="6">
    <location>
        <begin position="41"/>
        <end position="65"/>
    </location>
</feature>
<evidence type="ECO:0000256" key="3">
    <source>
        <dbReference type="ARBA" id="ARBA00022692"/>
    </source>
</evidence>
<evidence type="ECO:0000259" key="7">
    <source>
        <dbReference type="Pfam" id="PF12698"/>
    </source>
</evidence>
<comment type="caution">
    <text evidence="8">The sequence shown here is derived from an EMBL/GenBank/DDBJ whole genome shotgun (WGS) entry which is preliminary data.</text>
</comment>
<feature type="domain" description="ABC-2 type transporter transmembrane" evidence="7">
    <location>
        <begin position="44"/>
        <end position="226"/>
    </location>
</feature>
<reference evidence="8" key="1">
    <citation type="submission" date="2021-06" db="EMBL/GenBank/DDBJ databases">
        <title>Description of novel taxa of the family Lachnospiraceae.</title>
        <authorList>
            <person name="Chaplin A.V."/>
            <person name="Sokolova S.R."/>
            <person name="Pikina A.P."/>
            <person name="Korzhanova M."/>
            <person name="Belova V."/>
            <person name="Korostin D."/>
            <person name="Efimov B.A."/>
        </authorList>
    </citation>
    <scope>NUCLEOTIDE SEQUENCE</scope>
    <source>
        <strain evidence="8">ASD5720</strain>
    </source>
</reference>
<dbReference type="GO" id="GO:0005886">
    <property type="term" value="C:plasma membrane"/>
    <property type="evidence" value="ECO:0007669"/>
    <property type="project" value="UniProtKB-SubCell"/>
</dbReference>
<keyword evidence="2" id="KW-1003">Cell membrane</keyword>
<dbReference type="Proteomes" id="UP000712157">
    <property type="component" value="Unassembled WGS sequence"/>
</dbReference>
<feature type="transmembrane region" description="Helical" evidence="6">
    <location>
        <begin position="95"/>
        <end position="119"/>
    </location>
</feature>
<comment type="subcellular location">
    <subcellularLocation>
        <location evidence="1">Cell membrane</location>
        <topology evidence="1">Multi-pass membrane protein</topology>
    </subcellularLocation>
</comment>
<feature type="transmembrane region" description="Helical" evidence="6">
    <location>
        <begin position="156"/>
        <end position="179"/>
    </location>
</feature>
<name>A0A949NFK2_9FIRM</name>
<dbReference type="PANTHER" id="PTHR30294:SF29">
    <property type="entry name" value="MULTIDRUG ABC TRANSPORTER PERMEASE YBHS-RELATED"/>
    <property type="match status" value="1"/>
</dbReference>
<keyword evidence="9" id="KW-1185">Reference proteome</keyword>
<feature type="transmembrane region" description="Helical" evidence="6">
    <location>
        <begin position="12"/>
        <end position="35"/>
    </location>
</feature>
<dbReference type="Pfam" id="PF12698">
    <property type="entry name" value="ABC2_membrane_3"/>
    <property type="match status" value="1"/>
</dbReference>
<dbReference type="EMBL" id="JAHQCW010000025">
    <property type="protein sequence ID" value="MBU9737779.1"/>
    <property type="molecule type" value="Genomic_DNA"/>
</dbReference>
<dbReference type="AlphaFoldDB" id="A0A949NFK2"/>
<evidence type="ECO:0000256" key="6">
    <source>
        <dbReference type="SAM" id="Phobius"/>
    </source>
</evidence>
<protein>
    <submittedName>
        <fullName evidence="8">ABC transporter permease</fullName>
    </submittedName>
</protein>
<evidence type="ECO:0000256" key="1">
    <source>
        <dbReference type="ARBA" id="ARBA00004651"/>
    </source>
</evidence>
<dbReference type="InterPro" id="IPR013525">
    <property type="entry name" value="ABC2_TM"/>
</dbReference>
<evidence type="ECO:0000313" key="8">
    <source>
        <dbReference type="EMBL" id="MBU9737779.1"/>
    </source>
</evidence>
<dbReference type="InterPro" id="IPR051449">
    <property type="entry name" value="ABC-2_transporter_component"/>
</dbReference>
<keyword evidence="3 6" id="KW-0812">Transmembrane</keyword>
<keyword evidence="5 6" id="KW-0472">Membrane</keyword>
<dbReference type="PANTHER" id="PTHR30294">
    <property type="entry name" value="MEMBRANE COMPONENT OF ABC TRANSPORTER YHHJ-RELATED"/>
    <property type="match status" value="1"/>
</dbReference>
<organism evidence="8 9">
    <name type="scientific">Diplocloster agilis</name>
    <dbReference type="NCBI Taxonomy" id="2850323"/>
    <lineage>
        <taxon>Bacteria</taxon>
        <taxon>Bacillati</taxon>
        <taxon>Bacillota</taxon>
        <taxon>Clostridia</taxon>
        <taxon>Lachnospirales</taxon>
        <taxon>Lachnospiraceae</taxon>
        <taxon>Diplocloster</taxon>
    </lineage>
</organism>
<evidence type="ECO:0000313" key="9">
    <source>
        <dbReference type="Proteomes" id="UP000712157"/>
    </source>
</evidence>
<keyword evidence="4 6" id="KW-1133">Transmembrane helix</keyword>
<accession>A0A949NFK2</accession>
<gene>
    <name evidence="8" type="ORF">KTH89_14630</name>
</gene>
<sequence length="287" mass="30987">MLAIYKKELKSYYTSMIGYVVAALTLVAVGIYFYAYNLLSLSPFIGYALSGASITLLIVVPILTMRSLAEEQRSKTDQLLLTAPVSIGKVVMGKFLAMVSVILLPVVIICFYPLALALFGKVPFLSSYSVIFGFLLLYAAAIAVGMFISSITESQIIAAVVSFGVLFLSFLMGGISGMVSDTAKTSLIAFTVLIIALVFLIYGMTKNVVVPVVVGLAAEGALIAVYLLKSAWLAGAINKVLNSLDIMSRFNTFVNGTLDLGAVLYYLSVIGLFCFLTYQSIEKRRWS</sequence>
<feature type="transmembrane region" description="Helical" evidence="6">
    <location>
        <begin position="125"/>
        <end position="149"/>
    </location>
</feature>
<dbReference type="GO" id="GO:0140359">
    <property type="term" value="F:ABC-type transporter activity"/>
    <property type="evidence" value="ECO:0007669"/>
    <property type="project" value="InterPro"/>
</dbReference>
<dbReference type="RefSeq" id="WP_158348704.1">
    <property type="nucleotide sequence ID" value="NZ_JAHQCW010000025.1"/>
</dbReference>
<evidence type="ECO:0000256" key="4">
    <source>
        <dbReference type="ARBA" id="ARBA00022989"/>
    </source>
</evidence>
<feature type="transmembrane region" description="Helical" evidence="6">
    <location>
        <begin position="263"/>
        <end position="281"/>
    </location>
</feature>
<evidence type="ECO:0000256" key="2">
    <source>
        <dbReference type="ARBA" id="ARBA00022475"/>
    </source>
</evidence>
<feature type="transmembrane region" description="Helical" evidence="6">
    <location>
        <begin position="185"/>
        <end position="202"/>
    </location>
</feature>
<feature type="transmembrane region" description="Helical" evidence="6">
    <location>
        <begin position="209"/>
        <end position="228"/>
    </location>
</feature>
<proteinExistence type="predicted"/>